<organism evidence="1 2">
    <name type="scientific">Parafrankia irregularis</name>
    <dbReference type="NCBI Taxonomy" id="795642"/>
    <lineage>
        <taxon>Bacteria</taxon>
        <taxon>Bacillati</taxon>
        <taxon>Actinomycetota</taxon>
        <taxon>Actinomycetes</taxon>
        <taxon>Frankiales</taxon>
        <taxon>Frankiaceae</taxon>
        <taxon>Parafrankia</taxon>
    </lineage>
</organism>
<evidence type="ECO:0000313" key="2">
    <source>
        <dbReference type="Proteomes" id="UP000198802"/>
    </source>
</evidence>
<accession>A0A0S4QXI1</accession>
<protein>
    <submittedName>
        <fullName evidence="1">Uncharacterized protein</fullName>
    </submittedName>
</protein>
<dbReference type="AlphaFoldDB" id="A0A0S4QXI1"/>
<sequence>MSARVLPAENAAQVLLAKVEAQRTAAHELAVRQAWAAFLDFAAVRFDVPDEPNADGLLYQFGIFDFGGGPAFYLDPVRQFARFDDDEYIQVHLEIQFSPSNDLAALGEHSEWWFSDGSIELSDWTQVISRRSEWVILNELIPISVNVYQDGT</sequence>
<evidence type="ECO:0000313" key="1">
    <source>
        <dbReference type="EMBL" id="CUU59596.1"/>
    </source>
</evidence>
<dbReference type="EMBL" id="FAOZ01000029">
    <property type="protein sequence ID" value="CUU59596.1"/>
    <property type="molecule type" value="Genomic_DNA"/>
</dbReference>
<dbReference type="Proteomes" id="UP000198802">
    <property type="component" value="Unassembled WGS sequence"/>
</dbReference>
<name>A0A0S4QXI1_9ACTN</name>
<proteinExistence type="predicted"/>
<reference evidence="2" key="1">
    <citation type="submission" date="2015-11" db="EMBL/GenBank/DDBJ databases">
        <authorList>
            <person name="Varghese N."/>
        </authorList>
    </citation>
    <scope>NUCLEOTIDE SEQUENCE [LARGE SCALE GENOMIC DNA]</scope>
    <source>
        <strain evidence="2">DSM 45899</strain>
    </source>
</reference>
<gene>
    <name evidence="1" type="ORF">Ga0074812_12967</name>
</gene>
<keyword evidence="2" id="KW-1185">Reference proteome</keyword>